<dbReference type="InterPro" id="IPR018244">
    <property type="entry name" value="Allrgn_V5/Tpx1_CS"/>
</dbReference>
<evidence type="ECO:0000313" key="6">
    <source>
        <dbReference type="Proteomes" id="UP000826195"/>
    </source>
</evidence>
<organism evidence="5 6">
    <name type="scientific">Cotesia glomerata</name>
    <name type="common">Lepidopteran parasitic wasp</name>
    <name type="synonym">Apanteles glomeratus</name>
    <dbReference type="NCBI Taxonomy" id="32391"/>
    <lineage>
        <taxon>Eukaryota</taxon>
        <taxon>Metazoa</taxon>
        <taxon>Ecdysozoa</taxon>
        <taxon>Arthropoda</taxon>
        <taxon>Hexapoda</taxon>
        <taxon>Insecta</taxon>
        <taxon>Pterygota</taxon>
        <taxon>Neoptera</taxon>
        <taxon>Endopterygota</taxon>
        <taxon>Hymenoptera</taxon>
        <taxon>Apocrita</taxon>
        <taxon>Ichneumonoidea</taxon>
        <taxon>Braconidae</taxon>
        <taxon>Microgastrinae</taxon>
        <taxon>Cotesia</taxon>
    </lineage>
</organism>
<keyword evidence="2" id="KW-0964">Secreted</keyword>
<dbReference type="Gene3D" id="3.40.33.10">
    <property type="entry name" value="CAP"/>
    <property type="match status" value="1"/>
</dbReference>
<name>A0AAV7IP93_COTGL</name>
<dbReference type="EMBL" id="JAHXZJ010001119">
    <property type="protein sequence ID" value="KAH0554679.1"/>
    <property type="molecule type" value="Genomic_DNA"/>
</dbReference>
<sequence>MKTHCPGVEVLETGGISCELKNEILKKHNELRNSIASGLVDGQPPAENMKELYWDEELAKGAQEWANHCTFAHNPEEQRRIGKFKKLGQNIGITRSRAKKPPTKKDFVKQIKKWFDENESFNFNPINPTDIATSGHYTQLAWANTYLVGCGFSRYRSQGVTYRLYVCNYAAGGNSLKTLPYIEGEHNCPEEFPPSVTYPALCATEGLSESTCDTDEDKSVNSAISSLPPQVDSRKSLVDEMEHSAYDNEGNRRAYSPEDIEPTELGSEGVYVRDLHVDAMYNILYYLKSRD</sequence>
<keyword evidence="3" id="KW-1015">Disulfide bond</keyword>
<keyword evidence="6" id="KW-1185">Reference proteome</keyword>
<dbReference type="Pfam" id="PF00188">
    <property type="entry name" value="CAP"/>
    <property type="match status" value="1"/>
</dbReference>
<dbReference type="SMART" id="SM00198">
    <property type="entry name" value="SCP"/>
    <property type="match status" value="1"/>
</dbReference>
<dbReference type="SUPFAM" id="SSF55797">
    <property type="entry name" value="PR-1-like"/>
    <property type="match status" value="1"/>
</dbReference>
<dbReference type="PROSITE" id="PS01009">
    <property type="entry name" value="CRISP_1"/>
    <property type="match status" value="1"/>
</dbReference>
<dbReference type="PANTHER" id="PTHR10334">
    <property type="entry name" value="CYSTEINE-RICH SECRETORY PROTEIN-RELATED"/>
    <property type="match status" value="1"/>
</dbReference>
<dbReference type="PRINTS" id="PR00838">
    <property type="entry name" value="V5ALLERGEN"/>
</dbReference>
<dbReference type="PRINTS" id="PR00837">
    <property type="entry name" value="V5TPXLIKE"/>
</dbReference>
<evidence type="ECO:0000256" key="1">
    <source>
        <dbReference type="ARBA" id="ARBA00004613"/>
    </source>
</evidence>
<dbReference type="GO" id="GO:0005576">
    <property type="term" value="C:extracellular region"/>
    <property type="evidence" value="ECO:0007669"/>
    <property type="project" value="UniProtKB-SubCell"/>
</dbReference>
<dbReference type="CDD" id="cd05380">
    <property type="entry name" value="CAP_euk"/>
    <property type="match status" value="1"/>
</dbReference>
<dbReference type="AlphaFoldDB" id="A0AAV7IP93"/>
<dbReference type="InterPro" id="IPR014044">
    <property type="entry name" value="CAP_dom"/>
</dbReference>
<feature type="domain" description="SCP" evidence="4">
    <location>
        <begin position="19"/>
        <end position="177"/>
    </location>
</feature>
<protein>
    <recommendedName>
        <fullName evidence="4">SCP domain-containing protein</fullName>
    </recommendedName>
</protein>
<dbReference type="InterPro" id="IPR035940">
    <property type="entry name" value="CAP_sf"/>
</dbReference>
<dbReference type="InterPro" id="IPR001283">
    <property type="entry name" value="CRISP-related"/>
</dbReference>
<comment type="subcellular location">
    <subcellularLocation>
        <location evidence="1">Secreted</location>
    </subcellularLocation>
</comment>
<accession>A0AAV7IP93</accession>
<evidence type="ECO:0000313" key="5">
    <source>
        <dbReference type="EMBL" id="KAH0554679.1"/>
    </source>
</evidence>
<evidence type="ECO:0000259" key="4">
    <source>
        <dbReference type="SMART" id="SM00198"/>
    </source>
</evidence>
<comment type="caution">
    <text evidence="5">The sequence shown here is derived from an EMBL/GenBank/DDBJ whole genome shotgun (WGS) entry which is preliminary data.</text>
</comment>
<dbReference type="Proteomes" id="UP000826195">
    <property type="component" value="Unassembled WGS sequence"/>
</dbReference>
<evidence type="ECO:0000256" key="2">
    <source>
        <dbReference type="ARBA" id="ARBA00022525"/>
    </source>
</evidence>
<gene>
    <name evidence="5" type="ORF">KQX54_012239</name>
</gene>
<reference evidence="5 6" key="1">
    <citation type="journal article" date="2021" name="J. Hered.">
        <title>A chromosome-level genome assembly of the parasitoid wasp, Cotesia glomerata (Hymenoptera: Braconidae).</title>
        <authorList>
            <person name="Pinto B.J."/>
            <person name="Weis J.J."/>
            <person name="Gamble T."/>
            <person name="Ode P.J."/>
            <person name="Paul R."/>
            <person name="Zaspel J.M."/>
        </authorList>
    </citation>
    <scope>NUCLEOTIDE SEQUENCE [LARGE SCALE GENOMIC DNA]</scope>
    <source>
        <strain evidence="5">CgM1</strain>
    </source>
</reference>
<proteinExistence type="predicted"/>
<evidence type="ECO:0000256" key="3">
    <source>
        <dbReference type="ARBA" id="ARBA00023157"/>
    </source>
</evidence>
<dbReference type="InterPro" id="IPR002413">
    <property type="entry name" value="V5_allergen-like"/>
</dbReference>